<dbReference type="InterPro" id="IPR025194">
    <property type="entry name" value="RodZ-like_C"/>
</dbReference>
<dbReference type="Pfam" id="PF13464">
    <property type="entry name" value="RodZ_C"/>
    <property type="match status" value="1"/>
</dbReference>
<dbReference type="Proteomes" id="UP000269265">
    <property type="component" value="Unassembled WGS sequence"/>
</dbReference>
<dbReference type="SUPFAM" id="SSF47413">
    <property type="entry name" value="lambda repressor-like DNA-binding domains"/>
    <property type="match status" value="1"/>
</dbReference>
<dbReference type="GO" id="GO:0003677">
    <property type="term" value="F:DNA binding"/>
    <property type="evidence" value="ECO:0007669"/>
    <property type="project" value="InterPro"/>
</dbReference>
<dbReference type="InterPro" id="IPR010982">
    <property type="entry name" value="Lambda_DNA-bd_dom_sf"/>
</dbReference>
<sequence length="346" mass="35906">MPAKPRPWIWDVSMTDNTPASGGSAPDSPTTPPFSSLRQARLDRGLTLEGMASMIKVTPAKLEALESGRYQDLPDAAFTRALAMAVCRVLRIDPAPVLAGLPAAHPISLAASAAKPVPFDASRASLKLNLDMAHPGIRWSAILAPRFLVPLGVLLAAALLYVFPSDVDWSALWPKHEATPVSAEQGGHAEAVALGASQIVAEEVVPSVAIVASGASAAEAVASQPLGTPLVATVDPAASTPIAAAEAASMPVLTVERRQPGSMRSGSALVMVSFADSWVEVRNGKGERLLSRTVASGETVGIDGDPPLYVKIGNASGIQVSYLGHAIGLDPYTRNNVARLELKSTP</sequence>
<proteinExistence type="predicted"/>
<gene>
    <name evidence="3" type="ORF">EIP75_12555</name>
</gene>
<dbReference type="EMBL" id="RSED01000008">
    <property type="protein sequence ID" value="RRS04192.1"/>
    <property type="molecule type" value="Genomic_DNA"/>
</dbReference>
<organism evidence="3 4">
    <name type="scientific">Aquabacterium soli</name>
    <dbReference type="NCBI Taxonomy" id="2493092"/>
    <lineage>
        <taxon>Bacteria</taxon>
        <taxon>Pseudomonadati</taxon>
        <taxon>Pseudomonadota</taxon>
        <taxon>Betaproteobacteria</taxon>
        <taxon>Burkholderiales</taxon>
        <taxon>Aquabacterium</taxon>
    </lineage>
</organism>
<dbReference type="SMART" id="SM00530">
    <property type="entry name" value="HTH_XRE"/>
    <property type="match status" value="1"/>
</dbReference>
<comment type="caution">
    <text evidence="3">The sequence shown here is derived from an EMBL/GenBank/DDBJ whole genome shotgun (WGS) entry which is preliminary data.</text>
</comment>
<dbReference type="InterPro" id="IPR001387">
    <property type="entry name" value="Cro/C1-type_HTH"/>
</dbReference>
<feature type="domain" description="HTH cro/C1-type" evidence="2">
    <location>
        <begin position="37"/>
        <end position="97"/>
    </location>
</feature>
<feature type="region of interest" description="Disordered" evidence="1">
    <location>
        <begin position="1"/>
        <end position="35"/>
    </location>
</feature>
<dbReference type="CDD" id="cd00093">
    <property type="entry name" value="HTH_XRE"/>
    <property type="match status" value="1"/>
</dbReference>
<dbReference type="InterPro" id="IPR050400">
    <property type="entry name" value="Bact_Cytoskel_RodZ"/>
</dbReference>
<evidence type="ECO:0000259" key="2">
    <source>
        <dbReference type="PROSITE" id="PS50943"/>
    </source>
</evidence>
<dbReference type="PANTHER" id="PTHR34475:SF1">
    <property type="entry name" value="CYTOSKELETON PROTEIN RODZ"/>
    <property type="match status" value="1"/>
</dbReference>
<reference evidence="3 4" key="1">
    <citation type="submission" date="2018-12" db="EMBL/GenBank/DDBJ databases">
        <title>The whole draft genome of Aquabacterium sp. SJQ9.</title>
        <authorList>
            <person name="Sun L."/>
            <person name="Gao X."/>
            <person name="Chen W."/>
            <person name="Huang K."/>
        </authorList>
    </citation>
    <scope>NUCLEOTIDE SEQUENCE [LARGE SCALE GENOMIC DNA]</scope>
    <source>
        <strain evidence="3 4">SJQ9</strain>
    </source>
</reference>
<dbReference type="PANTHER" id="PTHR34475">
    <property type="match status" value="1"/>
</dbReference>
<evidence type="ECO:0000313" key="4">
    <source>
        <dbReference type="Proteomes" id="UP000269265"/>
    </source>
</evidence>
<accession>A0A3R8TBT9</accession>
<dbReference type="Gene3D" id="1.10.260.40">
    <property type="entry name" value="lambda repressor-like DNA-binding domains"/>
    <property type="match status" value="1"/>
</dbReference>
<dbReference type="Pfam" id="PF13413">
    <property type="entry name" value="HTH_25"/>
    <property type="match status" value="1"/>
</dbReference>
<keyword evidence="4" id="KW-1185">Reference proteome</keyword>
<dbReference type="PROSITE" id="PS50943">
    <property type="entry name" value="HTH_CROC1"/>
    <property type="match status" value="1"/>
</dbReference>
<evidence type="ECO:0000313" key="3">
    <source>
        <dbReference type="EMBL" id="RRS04192.1"/>
    </source>
</evidence>
<dbReference type="AlphaFoldDB" id="A0A3R8TBT9"/>
<name>A0A3R8TBT9_9BURK</name>
<protein>
    <submittedName>
        <fullName evidence="3">DUF4115 domain-containing protein</fullName>
    </submittedName>
</protein>
<evidence type="ECO:0000256" key="1">
    <source>
        <dbReference type="SAM" id="MobiDB-lite"/>
    </source>
</evidence>